<sequence>MVELGVQCTGVVGGVLFSTQSHTQKHSSDK</sequence>
<dbReference type="AlphaFoldDB" id="A0A0E9TQ94"/>
<protein>
    <submittedName>
        <fullName evidence="1">Uncharacterized protein</fullName>
    </submittedName>
</protein>
<organism evidence="1">
    <name type="scientific">Anguilla anguilla</name>
    <name type="common">European freshwater eel</name>
    <name type="synonym">Muraena anguilla</name>
    <dbReference type="NCBI Taxonomy" id="7936"/>
    <lineage>
        <taxon>Eukaryota</taxon>
        <taxon>Metazoa</taxon>
        <taxon>Chordata</taxon>
        <taxon>Craniata</taxon>
        <taxon>Vertebrata</taxon>
        <taxon>Euteleostomi</taxon>
        <taxon>Actinopterygii</taxon>
        <taxon>Neopterygii</taxon>
        <taxon>Teleostei</taxon>
        <taxon>Anguilliformes</taxon>
        <taxon>Anguillidae</taxon>
        <taxon>Anguilla</taxon>
    </lineage>
</organism>
<reference evidence="1" key="1">
    <citation type="submission" date="2014-11" db="EMBL/GenBank/DDBJ databases">
        <authorList>
            <person name="Amaro Gonzalez C."/>
        </authorList>
    </citation>
    <scope>NUCLEOTIDE SEQUENCE</scope>
</reference>
<accession>A0A0E9TQ94</accession>
<reference evidence="1" key="2">
    <citation type="journal article" date="2015" name="Fish Shellfish Immunol.">
        <title>Early steps in the European eel (Anguilla anguilla)-Vibrio vulnificus interaction in the gills: Role of the RtxA13 toxin.</title>
        <authorList>
            <person name="Callol A."/>
            <person name="Pajuelo D."/>
            <person name="Ebbesson L."/>
            <person name="Teles M."/>
            <person name="MacKenzie S."/>
            <person name="Amaro C."/>
        </authorList>
    </citation>
    <scope>NUCLEOTIDE SEQUENCE</scope>
</reference>
<evidence type="ECO:0000313" key="1">
    <source>
        <dbReference type="EMBL" id="JAH55884.1"/>
    </source>
</evidence>
<dbReference type="EMBL" id="GBXM01052693">
    <property type="protein sequence ID" value="JAH55884.1"/>
    <property type="molecule type" value="Transcribed_RNA"/>
</dbReference>
<name>A0A0E9TQ94_ANGAN</name>
<proteinExistence type="predicted"/>